<dbReference type="GeneID" id="87836035"/>
<feature type="region of interest" description="Disordered" evidence="1">
    <location>
        <begin position="19"/>
        <end position="38"/>
    </location>
</feature>
<evidence type="ECO:0000313" key="3">
    <source>
        <dbReference type="Proteomes" id="UP001278766"/>
    </source>
</evidence>
<keyword evidence="3" id="KW-1185">Reference proteome</keyword>
<name>A0AAE0LRJ4_9PEZI</name>
<comment type="caution">
    <text evidence="2">The sequence shown here is derived from an EMBL/GenBank/DDBJ whole genome shotgun (WGS) entry which is preliminary data.</text>
</comment>
<dbReference type="RefSeq" id="XP_062658164.1">
    <property type="nucleotide sequence ID" value="XM_062799087.1"/>
</dbReference>
<reference evidence="2" key="1">
    <citation type="journal article" date="2023" name="Mol. Phylogenet. Evol.">
        <title>Genome-scale phylogeny and comparative genomics of the fungal order Sordariales.</title>
        <authorList>
            <person name="Hensen N."/>
            <person name="Bonometti L."/>
            <person name="Westerberg I."/>
            <person name="Brannstrom I.O."/>
            <person name="Guillou S."/>
            <person name="Cros-Aarteil S."/>
            <person name="Calhoun S."/>
            <person name="Haridas S."/>
            <person name="Kuo A."/>
            <person name="Mondo S."/>
            <person name="Pangilinan J."/>
            <person name="Riley R."/>
            <person name="LaButti K."/>
            <person name="Andreopoulos B."/>
            <person name="Lipzen A."/>
            <person name="Chen C."/>
            <person name="Yan M."/>
            <person name="Daum C."/>
            <person name="Ng V."/>
            <person name="Clum A."/>
            <person name="Steindorff A."/>
            <person name="Ohm R.A."/>
            <person name="Martin F."/>
            <person name="Silar P."/>
            <person name="Natvig D.O."/>
            <person name="Lalanne C."/>
            <person name="Gautier V."/>
            <person name="Ament-Velasquez S.L."/>
            <person name="Kruys A."/>
            <person name="Hutchinson M.I."/>
            <person name="Powell A.J."/>
            <person name="Barry K."/>
            <person name="Miller A.N."/>
            <person name="Grigoriev I.V."/>
            <person name="Debuchy R."/>
            <person name="Gladieux P."/>
            <person name="Hiltunen Thoren M."/>
            <person name="Johannesson H."/>
        </authorList>
    </citation>
    <scope>NUCLEOTIDE SEQUENCE</scope>
    <source>
        <strain evidence="2">CBS 168.71</strain>
    </source>
</reference>
<reference evidence="2" key="2">
    <citation type="submission" date="2023-06" db="EMBL/GenBank/DDBJ databases">
        <authorList>
            <consortium name="Lawrence Berkeley National Laboratory"/>
            <person name="Haridas S."/>
            <person name="Hensen N."/>
            <person name="Bonometti L."/>
            <person name="Westerberg I."/>
            <person name="Brannstrom I.O."/>
            <person name="Guillou S."/>
            <person name="Cros-Aarteil S."/>
            <person name="Calhoun S."/>
            <person name="Kuo A."/>
            <person name="Mondo S."/>
            <person name="Pangilinan J."/>
            <person name="Riley R."/>
            <person name="Labutti K."/>
            <person name="Andreopoulos B."/>
            <person name="Lipzen A."/>
            <person name="Chen C."/>
            <person name="Yanf M."/>
            <person name="Daum C."/>
            <person name="Ng V."/>
            <person name="Clum A."/>
            <person name="Steindorff A."/>
            <person name="Ohm R."/>
            <person name="Martin F."/>
            <person name="Silar P."/>
            <person name="Natvig D."/>
            <person name="Lalanne C."/>
            <person name="Gautier V."/>
            <person name="Ament-Velasquez S.L."/>
            <person name="Kruys A."/>
            <person name="Hutchinson M.I."/>
            <person name="Powell A.J."/>
            <person name="Barry K."/>
            <person name="Miller A.N."/>
            <person name="Grigoriev I.V."/>
            <person name="Debuchy R."/>
            <person name="Gladieux P."/>
            <person name="Thoren M.H."/>
            <person name="Johannesson H."/>
        </authorList>
    </citation>
    <scope>NUCLEOTIDE SEQUENCE</scope>
    <source>
        <strain evidence="2">CBS 168.71</strain>
    </source>
</reference>
<dbReference type="EMBL" id="JAUEPN010000005">
    <property type="protein sequence ID" value="KAK3294650.1"/>
    <property type="molecule type" value="Genomic_DNA"/>
</dbReference>
<protein>
    <submittedName>
        <fullName evidence="2">Uncharacterized protein</fullName>
    </submittedName>
</protein>
<evidence type="ECO:0000256" key="1">
    <source>
        <dbReference type="SAM" id="MobiDB-lite"/>
    </source>
</evidence>
<gene>
    <name evidence="2" type="ORF">B0H64DRAFT_191757</name>
</gene>
<sequence>MKFSTPPPPHRPRILESITALGDSPMSIPDSQGTDDVEMQDTDWTESVGDGMLYDSPYHPSTETGHDTALRGGVIYPPPNLVWARKVAVASHKEQQREYVQYDNDEAEIDYEDLEDGYEDDGYSTSSDWDDYGTLPLTVGEYDEAVAGMEGSDGWNADQKKLHKLIYMRGLHPMMPSWWRVNFKMWGITQPHLDHVFTPKHSKKRVAIHAYGNEVAAGKALESLFYLSQTVTDYEEIGYQDKIAKTVVRGIRNYIKWAMRDVGIDMRKTQLNLLVQAYPPDFRADDDSEAVESDFAPSPVSSNEDQEVEMSGNDEHKDNVVEVFEATEAQRARQFTHAVSRDLERRLLNMGQRWRDRLRVKGGKGLIAAPPTLYAFAVIQHIAMLASHDPSSSTNPVVVLEQVHLNDRGKWLWNALSIALPVNMARDALNGMWETGVVVAEHGDQGTDPDL</sequence>
<accession>A0AAE0LRJ4</accession>
<dbReference type="Proteomes" id="UP001278766">
    <property type="component" value="Unassembled WGS sequence"/>
</dbReference>
<evidence type="ECO:0000313" key="2">
    <source>
        <dbReference type="EMBL" id="KAK3294650.1"/>
    </source>
</evidence>
<dbReference type="AlphaFoldDB" id="A0AAE0LRJ4"/>
<organism evidence="2 3">
    <name type="scientific">Chaetomium fimeti</name>
    <dbReference type="NCBI Taxonomy" id="1854472"/>
    <lineage>
        <taxon>Eukaryota</taxon>
        <taxon>Fungi</taxon>
        <taxon>Dikarya</taxon>
        <taxon>Ascomycota</taxon>
        <taxon>Pezizomycotina</taxon>
        <taxon>Sordariomycetes</taxon>
        <taxon>Sordariomycetidae</taxon>
        <taxon>Sordariales</taxon>
        <taxon>Chaetomiaceae</taxon>
        <taxon>Chaetomium</taxon>
    </lineage>
</organism>
<feature type="region of interest" description="Disordered" evidence="1">
    <location>
        <begin position="286"/>
        <end position="313"/>
    </location>
</feature>
<proteinExistence type="predicted"/>